<dbReference type="PANTHER" id="PTHR34223">
    <property type="entry name" value="OS11G0201299 PROTEIN"/>
    <property type="match status" value="1"/>
</dbReference>
<dbReference type="InterPro" id="IPR036047">
    <property type="entry name" value="F-box-like_dom_sf"/>
</dbReference>
<reference evidence="1" key="1">
    <citation type="journal article" date="2019" name="BMC Genomics">
        <title>A new reference genome for Sorghum bicolor reveals high levels of sequence similarity between sweet and grain genotypes: implications for the genetics of sugar metabolism.</title>
        <authorList>
            <person name="Cooper E.A."/>
            <person name="Brenton Z.W."/>
            <person name="Flinn B.S."/>
            <person name="Jenkins J."/>
            <person name="Shu S."/>
            <person name="Flowers D."/>
            <person name="Luo F."/>
            <person name="Wang Y."/>
            <person name="Xia P."/>
            <person name="Barry K."/>
            <person name="Daum C."/>
            <person name="Lipzen A."/>
            <person name="Yoshinaga Y."/>
            <person name="Schmutz J."/>
            <person name="Saski C."/>
            <person name="Vermerris W."/>
            <person name="Kresovich S."/>
        </authorList>
    </citation>
    <scope>NUCLEOTIDE SEQUENCE</scope>
</reference>
<dbReference type="InterPro" id="IPR053197">
    <property type="entry name" value="F-box_SCFL_complex_component"/>
</dbReference>
<dbReference type="SUPFAM" id="SSF81383">
    <property type="entry name" value="F-box domain"/>
    <property type="match status" value="1"/>
</dbReference>
<name>A0A921QS69_SORBI</name>
<gene>
    <name evidence="1" type="ORF">BDA96_06G097700</name>
</gene>
<sequence length="252" mass="27900">MSYLTARQAVQTCALSRRWRNLWRSAASLDVDSHMDDATRDHAAPPPVVVFVETPWEKLRDFATKLLQHHSAPFLDSFRLRVSTYRHDGDVKAEVAGWILRGASYRPAALEISLEHAARYVTMPPLGTGTGTTSSRLAILRLSGVLLDGGFASYLRTGCPVLRDLELKGCALDDFEEIVSGTLKSLTFYGCTAKRRRNADKWRVRVTAPCLLSIANGCGWGNVITLSTLLLSPQVNAERVVSTTREIILIIM</sequence>
<evidence type="ECO:0000313" key="2">
    <source>
        <dbReference type="Proteomes" id="UP000807115"/>
    </source>
</evidence>
<dbReference type="EMBL" id="CM027685">
    <property type="protein sequence ID" value="KAG0525900.1"/>
    <property type="molecule type" value="Genomic_DNA"/>
</dbReference>
<dbReference type="PANTHER" id="PTHR34223:SF99">
    <property type="entry name" value="OS04G0440200 PROTEIN"/>
    <property type="match status" value="1"/>
</dbReference>
<reference evidence="1" key="2">
    <citation type="submission" date="2020-10" db="EMBL/GenBank/DDBJ databases">
        <authorList>
            <person name="Cooper E.A."/>
            <person name="Brenton Z.W."/>
            <person name="Flinn B.S."/>
            <person name="Jenkins J."/>
            <person name="Shu S."/>
            <person name="Flowers D."/>
            <person name="Luo F."/>
            <person name="Wang Y."/>
            <person name="Xia P."/>
            <person name="Barry K."/>
            <person name="Daum C."/>
            <person name="Lipzen A."/>
            <person name="Yoshinaga Y."/>
            <person name="Schmutz J."/>
            <person name="Saski C."/>
            <person name="Vermerris W."/>
            <person name="Kresovich S."/>
        </authorList>
    </citation>
    <scope>NUCLEOTIDE SEQUENCE</scope>
</reference>
<dbReference type="Proteomes" id="UP000807115">
    <property type="component" value="Chromosome 6"/>
</dbReference>
<comment type="caution">
    <text evidence="1">The sequence shown here is derived from an EMBL/GenBank/DDBJ whole genome shotgun (WGS) entry which is preliminary data.</text>
</comment>
<accession>A0A921QS69</accession>
<dbReference type="AlphaFoldDB" id="A0A921QS69"/>
<proteinExistence type="predicted"/>
<evidence type="ECO:0000313" key="1">
    <source>
        <dbReference type="EMBL" id="KAG0525900.1"/>
    </source>
</evidence>
<organism evidence="1 2">
    <name type="scientific">Sorghum bicolor</name>
    <name type="common">Sorghum</name>
    <name type="synonym">Sorghum vulgare</name>
    <dbReference type="NCBI Taxonomy" id="4558"/>
    <lineage>
        <taxon>Eukaryota</taxon>
        <taxon>Viridiplantae</taxon>
        <taxon>Streptophyta</taxon>
        <taxon>Embryophyta</taxon>
        <taxon>Tracheophyta</taxon>
        <taxon>Spermatophyta</taxon>
        <taxon>Magnoliopsida</taxon>
        <taxon>Liliopsida</taxon>
        <taxon>Poales</taxon>
        <taxon>Poaceae</taxon>
        <taxon>PACMAD clade</taxon>
        <taxon>Panicoideae</taxon>
        <taxon>Andropogonodae</taxon>
        <taxon>Andropogoneae</taxon>
        <taxon>Sorghinae</taxon>
        <taxon>Sorghum</taxon>
    </lineage>
</organism>
<evidence type="ECO:0008006" key="3">
    <source>
        <dbReference type="Google" id="ProtNLM"/>
    </source>
</evidence>
<protein>
    <recommendedName>
        <fullName evidence="3">F-box domain-containing protein</fullName>
    </recommendedName>
</protein>